<dbReference type="OMA" id="SKGLHRW"/>
<reference evidence="2 3" key="1">
    <citation type="submission" date="2016-03" db="EMBL/GenBank/DDBJ databases">
        <title>Fine-scale spatial genetic structure of a fungal parasite of coffee scale insects.</title>
        <authorList>
            <person name="Jackson D."/>
            <person name="Zemenick K.A."/>
            <person name="Malloure B."/>
            <person name="Quandt C.A."/>
            <person name="James T.Y."/>
        </authorList>
    </citation>
    <scope>NUCLEOTIDE SEQUENCE [LARGE SCALE GENOMIC DNA]</scope>
    <source>
        <strain evidence="2 3">UM487</strain>
    </source>
</reference>
<proteinExistence type="predicted"/>
<dbReference type="EMBL" id="LUKN01001898">
    <property type="protein sequence ID" value="OAR00023.1"/>
    <property type="molecule type" value="Genomic_DNA"/>
</dbReference>
<accession>A0A179ICP4</accession>
<comment type="caution">
    <text evidence="2">The sequence shown here is derived from an EMBL/GenBank/DDBJ whole genome shotgun (WGS) entry which is preliminary data.</text>
</comment>
<sequence length="391" mass="43775">MYASAPTISAEGVLKTVNSLRQDGMAASFCFGTGSTPFSGKQCWVYAVCFPDESMWAVRVPVHIRHLSLETVGSTIEEEASTLKSLEQCGFAWSPRLVGYCSGSDGPLAFPYIVSTWIRGIPLQWTENIPCRENRDKLLGQLGKILMQLAECSQSPSTGIDAVTFLTNIIDRKLTRVLRGLLPELTPQSCLVQRALIRRTFSPTADPNIISHEDLDPSNIIVDEDYNVQGIIDWGFARRLPLQYAVKFPRFLSIEPCGSDECIPVDIAEFSSALFRPNPTLQIDRRTYTSHILPVASESARINDAPLKRITLSILSNHNADWRRLLFESVSSKGLHRWMDDRQWLLPGMRNAPVDLDTLLSIISDEMIMFSEKMTALGVDFEDKTLFDAIQ</sequence>
<feature type="non-terminal residue" evidence="2">
    <location>
        <position position="391"/>
    </location>
</feature>
<dbReference type="Gene3D" id="3.90.1200.10">
    <property type="match status" value="1"/>
</dbReference>
<dbReference type="InterPro" id="IPR051678">
    <property type="entry name" value="AGP_Transferase"/>
</dbReference>
<keyword evidence="3" id="KW-1185">Reference proteome</keyword>
<dbReference type="PANTHER" id="PTHR21310">
    <property type="entry name" value="AMINOGLYCOSIDE PHOSPHOTRANSFERASE-RELATED-RELATED"/>
    <property type="match status" value="1"/>
</dbReference>
<dbReference type="Pfam" id="PF01636">
    <property type="entry name" value="APH"/>
    <property type="match status" value="1"/>
</dbReference>
<organism evidence="2 3">
    <name type="scientific">Cordyceps confragosa</name>
    <name type="common">Lecanicillium lecanii</name>
    <dbReference type="NCBI Taxonomy" id="2714763"/>
    <lineage>
        <taxon>Eukaryota</taxon>
        <taxon>Fungi</taxon>
        <taxon>Dikarya</taxon>
        <taxon>Ascomycota</taxon>
        <taxon>Pezizomycotina</taxon>
        <taxon>Sordariomycetes</taxon>
        <taxon>Hypocreomycetidae</taxon>
        <taxon>Hypocreales</taxon>
        <taxon>Cordycipitaceae</taxon>
        <taxon>Akanthomyces</taxon>
    </lineage>
</organism>
<dbReference type="AlphaFoldDB" id="A0A179ICP4"/>
<protein>
    <recommendedName>
        <fullName evidence="1">Aminoglycoside phosphotransferase domain-containing protein</fullName>
    </recommendedName>
</protein>
<dbReference type="InterPro" id="IPR002575">
    <property type="entry name" value="Aminoglycoside_PTrfase"/>
</dbReference>
<feature type="domain" description="Aminoglycoside phosphotransferase" evidence="1">
    <location>
        <begin position="75"/>
        <end position="239"/>
    </location>
</feature>
<dbReference type="InterPro" id="IPR011009">
    <property type="entry name" value="Kinase-like_dom_sf"/>
</dbReference>
<dbReference type="PANTHER" id="PTHR21310:SF13">
    <property type="entry name" value="AMINOGLYCOSIDE PHOSPHOTRANSFERASE DOMAIN-CONTAINING PROTEIN"/>
    <property type="match status" value="1"/>
</dbReference>
<evidence type="ECO:0000313" key="3">
    <source>
        <dbReference type="Proteomes" id="UP000243081"/>
    </source>
</evidence>
<dbReference type="OrthoDB" id="5327538at2759"/>
<dbReference type="Proteomes" id="UP000243081">
    <property type="component" value="Unassembled WGS sequence"/>
</dbReference>
<dbReference type="SUPFAM" id="SSF56112">
    <property type="entry name" value="Protein kinase-like (PK-like)"/>
    <property type="match status" value="1"/>
</dbReference>
<evidence type="ECO:0000313" key="2">
    <source>
        <dbReference type="EMBL" id="OAR00023.1"/>
    </source>
</evidence>
<gene>
    <name evidence="2" type="ORF">LLEC1_00480</name>
</gene>
<evidence type="ECO:0000259" key="1">
    <source>
        <dbReference type="Pfam" id="PF01636"/>
    </source>
</evidence>
<name>A0A179ICP4_CORDF</name>